<evidence type="ECO:0000256" key="5">
    <source>
        <dbReference type="ARBA" id="ARBA00023136"/>
    </source>
</evidence>
<evidence type="ECO:0000256" key="3">
    <source>
        <dbReference type="ARBA" id="ARBA00022692"/>
    </source>
</evidence>
<dbReference type="InterPro" id="IPR000276">
    <property type="entry name" value="GPCR_Rhodpsn"/>
</dbReference>
<dbReference type="Pfam" id="PF00001">
    <property type="entry name" value="7tm_1"/>
    <property type="match status" value="1"/>
</dbReference>
<dbReference type="EMBL" id="JARBDR010000657">
    <property type="protein sequence ID" value="KAJ8309469.1"/>
    <property type="molecule type" value="Genomic_DNA"/>
</dbReference>
<feature type="transmembrane region" description="Helical" evidence="7">
    <location>
        <begin position="15"/>
        <end position="36"/>
    </location>
</feature>
<evidence type="ECO:0000259" key="8">
    <source>
        <dbReference type="PROSITE" id="PS50262"/>
    </source>
</evidence>
<dbReference type="InterPro" id="IPR017452">
    <property type="entry name" value="GPCR_Rhodpsn_7TM"/>
</dbReference>
<keyword evidence="2" id="KW-1003">Cell membrane</keyword>
<dbReference type="PROSITE" id="PS50262">
    <property type="entry name" value="G_PROTEIN_RECEP_F1_2"/>
    <property type="match status" value="1"/>
</dbReference>
<evidence type="ECO:0000256" key="1">
    <source>
        <dbReference type="ARBA" id="ARBA00004651"/>
    </source>
</evidence>
<evidence type="ECO:0000256" key="2">
    <source>
        <dbReference type="ARBA" id="ARBA00022475"/>
    </source>
</evidence>
<evidence type="ECO:0000256" key="7">
    <source>
        <dbReference type="SAM" id="Phobius"/>
    </source>
</evidence>
<dbReference type="PROSITE" id="PS00237">
    <property type="entry name" value="G_PROTEIN_RECEP_F1_1"/>
    <property type="match status" value="1"/>
</dbReference>
<accession>A0ABQ9EWA4</accession>
<evidence type="ECO:0000256" key="4">
    <source>
        <dbReference type="ARBA" id="ARBA00022989"/>
    </source>
</evidence>
<dbReference type="SUPFAM" id="SSF81321">
    <property type="entry name" value="Family A G protein-coupled receptor-like"/>
    <property type="match status" value="1"/>
</dbReference>
<gene>
    <name evidence="9" type="ORF">KUTeg_014343</name>
</gene>
<evidence type="ECO:0000256" key="6">
    <source>
        <dbReference type="ARBA" id="ARBA00023170"/>
    </source>
</evidence>
<keyword evidence="10" id="KW-1185">Reference proteome</keyword>
<organism evidence="9 10">
    <name type="scientific">Tegillarca granosa</name>
    <name type="common">Malaysian cockle</name>
    <name type="synonym">Anadara granosa</name>
    <dbReference type="NCBI Taxonomy" id="220873"/>
    <lineage>
        <taxon>Eukaryota</taxon>
        <taxon>Metazoa</taxon>
        <taxon>Spiralia</taxon>
        <taxon>Lophotrochozoa</taxon>
        <taxon>Mollusca</taxon>
        <taxon>Bivalvia</taxon>
        <taxon>Autobranchia</taxon>
        <taxon>Pteriomorphia</taxon>
        <taxon>Arcoida</taxon>
        <taxon>Arcoidea</taxon>
        <taxon>Arcidae</taxon>
        <taxon>Tegillarca</taxon>
    </lineage>
</organism>
<dbReference type="Proteomes" id="UP001217089">
    <property type="component" value="Unassembled WGS sequence"/>
</dbReference>
<keyword evidence="6" id="KW-0675">Receptor</keyword>
<evidence type="ECO:0000313" key="10">
    <source>
        <dbReference type="Proteomes" id="UP001217089"/>
    </source>
</evidence>
<dbReference type="PANTHER" id="PTHR24241:SF76">
    <property type="entry name" value="NEUROPEPTIDE SIFAMIDE RECEPTOR"/>
    <property type="match status" value="1"/>
</dbReference>
<dbReference type="CDD" id="cd00637">
    <property type="entry name" value="7tm_classA_rhodopsin-like"/>
    <property type="match status" value="1"/>
</dbReference>
<proteinExistence type="predicted"/>
<evidence type="ECO:0000313" key="9">
    <source>
        <dbReference type="EMBL" id="KAJ8309469.1"/>
    </source>
</evidence>
<reference evidence="9 10" key="1">
    <citation type="submission" date="2022-12" db="EMBL/GenBank/DDBJ databases">
        <title>Chromosome-level genome of Tegillarca granosa.</title>
        <authorList>
            <person name="Kim J."/>
        </authorList>
    </citation>
    <scope>NUCLEOTIDE SEQUENCE [LARGE SCALE GENOMIC DNA]</scope>
    <source>
        <strain evidence="9">Teg-2019</strain>
        <tissue evidence="9">Adductor muscle</tissue>
    </source>
</reference>
<sequence>MRFPLMYGEPISCKVFRIIGFTAAMTSATIMIFIAFDRYYTLCNPFHKFSAKKAKCLILIGFLIAVMFAWPSAFIMGSRNVETEIQGIVGTDCSYDESMVNTFYPTVYYFILSFAVILCIIILTVIYIKIGIGIWKWKHSDIGDPITDMSSVVNS</sequence>
<comment type="caution">
    <text evidence="9">The sequence shown here is derived from an EMBL/GenBank/DDBJ whole genome shotgun (WGS) entry which is preliminary data.</text>
</comment>
<feature type="domain" description="G-protein coupled receptors family 1 profile" evidence="8">
    <location>
        <begin position="1"/>
        <end position="155"/>
    </location>
</feature>
<name>A0ABQ9EWA4_TEGGR</name>
<dbReference type="PANTHER" id="PTHR24241">
    <property type="entry name" value="NEUROPEPTIDE RECEPTOR-RELATED G-PROTEIN COUPLED RECEPTOR"/>
    <property type="match status" value="1"/>
</dbReference>
<comment type="subcellular location">
    <subcellularLocation>
        <location evidence="1">Cell membrane</location>
        <topology evidence="1">Multi-pass membrane protein</topology>
    </subcellularLocation>
</comment>
<keyword evidence="5 7" id="KW-0472">Membrane</keyword>
<keyword evidence="3 7" id="KW-0812">Transmembrane</keyword>
<dbReference type="Gene3D" id="1.20.1070.10">
    <property type="entry name" value="Rhodopsin 7-helix transmembrane proteins"/>
    <property type="match status" value="1"/>
</dbReference>
<feature type="transmembrane region" description="Helical" evidence="7">
    <location>
        <begin position="107"/>
        <end position="128"/>
    </location>
</feature>
<feature type="transmembrane region" description="Helical" evidence="7">
    <location>
        <begin position="56"/>
        <end position="76"/>
    </location>
</feature>
<keyword evidence="4 7" id="KW-1133">Transmembrane helix</keyword>
<protein>
    <recommendedName>
        <fullName evidence="8">G-protein coupled receptors family 1 profile domain-containing protein</fullName>
    </recommendedName>
</protein>